<evidence type="ECO:0000313" key="2">
    <source>
        <dbReference type="EMBL" id="OMO90920.1"/>
    </source>
</evidence>
<evidence type="ECO:0000256" key="1">
    <source>
        <dbReference type="SAM" id="MobiDB-lite"/>
    </source>
</evidence>
<reference evidence="2 3" key="1">
    <citation type="submission" date="2013-09" db="EMBL/GenBank/DDBJ databases">
        <title>Corchorus capsularis genome sequencing.</title>
        <authorList>
            <person name="Alam M."/>
            <person name="Haque M.S."/>
            <person name="Islam M.S."/>
            <person name="Emdad E.M."/>
            <person name="Islam M.M."/>
            <person name="Ahmed B."/>
            <person name="Halim A."/>
            <person name="Hossen Q.M.M."/>
            <person name="Hossain M.Z."/>
            <person name="Ahmed R."/>
            <person name="Khan M.M."/>
            <person name="Islam R."/>
            <person name="Rashid M.M."/>
            <person name="Khan S.A."/>
            <person name="Rahman M.S."/>
            <person name="Alam M."/>
        </authorList>
    </citation>
    <scope>NUCLEOTIDE SEQUENCE [LARGE SCALE GENOMIC DNA]</scope>
    <source>
        <strain evidence="3">cv. CVL-1</strain>
        <tissue evidence="2">Whole seedling</tissue>
    </source>
</reference>
<feature type="compositionally biased region" description="Basic and acidic residues" evidence="1">
    <location>
        <begin position="19"/>
        <end position="49"/>
    </location>
</feature>
<proteinExistence type="predicted"/>
<gene>
    <name evidence="2" type="ORF">CCACVL1_07263</name>
</gene>
<dbReference type="AlphaFoldDB" id="A0A1R3J800"/>
<protein>
    <submittedName>
        <fullName evidence="2">Uncharacterized protein</fullName>
    </submittedName>
</protein>
<feature type="non-terminal residue" evidence="2">
    <location>
        <position position="1"/>
    </location>
</feature>
<dbReference type="EMBL" id="AWWV01008389">
    <property type="protein sequence ID" value="OMO90920.1"/>
    <property type="molecule type" value="Genomic_DNA"/>
</dbReference>
<dbReference type="Gramene" id="OMO90920">
    <property type="protein sequence ID" value="OMO90920"/>
    <property type="gene ID" value="CCACVL1_07263"/>
</dbReference>
<keyword evidence="3" id="KW-1185">Reference proteome</keyword>
<feature type="region of interest" description="Disordered" evidence="1">
    <location>
        <begin position="18"/>
        <end position="49"/>
    </location>
</feature>
<sequence>LGLLELKLEVSRAFCTQGKRRDGSFESAKERSQTVRDDGGERGNHGPWI</sequence>
<accession>A0A1R3J800</accession>
<comment type="caution">
    <text evidence="2">The sequence shown here is derived from an EMBL/GenBank/DDBJ whole genome shotgun (WGS) entry which is preliminary data.</text>
</comment>
<organism evidence="2 3">
    <name type="scientific">Corchorus capsularis</name>
    <name type="common">Jute</name>
    <dbReference type="NCBI Taxonomy" id="210143"/>
    <lineage>
        <taxon>Eukaryota</taxon>
        <taxon>Viridiplantae</taxon>
        <taxon>Streptophyta</taxon>
        <taxon>Embryophyta</taxon>
        <taxon>Tracheophyta</taxon>
        <taxon>Spermatophyta</taxon>
        <taxon>Magnoliopsida</taxon>
        <taxon>eudicotyledons</taxon>
        <taxon>Gunneridae</taxon>
        <taxon>Pentapetalae</taxon>
        <taxon>rosids</taxon>
        <taxon>malvids</taxon>
        <taxon>Malvales</taxon>
        <taxon>Malvaceae</taxon>
        <taxon>Grewioideae</taxon>
        <taxon>Apeibeae</taxon>
        <taxon>Corchorus</taxon>
    </lineage>
</organism>
<name>A0A1R3J800_COCAP</name>
<dbReference type="Proteomes" id="UP000188268">
    <property type="component" value="Unassembled WGS sequence"/>
</dbReference>
<evidence type="ECO:0000313" key="3">
    <source>
        <dbReference type="Proteomes" id="UP000188268"/>
    </source>
</evidence>